<gene>
    <name evidence="3" type="ORF">ACFO0U_04865</name>
</gene>
<dbReference type="RefSeq" id="WP_246967234.1">
    <property type="nucleotide sequence ID" value="NZ_JAKGAN010000001.1"/>
</dbReference>
<reference evidence="4" key="1">
    <citation type="journal article" date="2019" name="Int. J. Syst. Evol. Microbiol.">
        <title>The Global Catalogue of Microorganisms (GCM) 10K type strain sequencing project: providing services to taxonomists for standard genome sequencing and annotation.</title>
        <authorList>
            <consortium name="The Broad Institute Genomics Platform"/>
            <consortium name="The Broad Institute Genome Sequencing Center for Infectious Disease"/>
            <person name="Wu L."/>
            <person name="Ma J."/>
        </authorList>
    </citation>
    <scope>NUCLEOTIDE SEQUENCE [LARGE SCALE GENOMIC DNA]</scope>
    <source>
        <strain evidence="4">CGMCC 1.12121</strain>
    </source>
</reference>
<proteinExistence type="predicted"/>
<evidence type="ECO:0000313" key="4">
    <source>
        <dbReference type="Proteomes" id="UP001596030"/>
    </source>
</evidence>
<dbReference type="EMBL" id="JBHSEU010000010">
    <property type="protein sequence ID" value="MFC4538109.1"/>
    <property type="molecule type" value="Genomic_DNA"/>
</dbReference>
<evidence type="ECO:0008006" key="5">
    <source>
        <dbReference type="Google" id="ProtNLM"/>
    </source>
</evidence>
<dbReference type="PROSITE" id="PS51257">
    <property type="entry name" value="PROKAR_LIPOPROTEIN"/>
    <property type="match status" value="1"/>
</dbReference>
<accession>A0ABV9CYB8</accession>
<protein>
    <recommendedName>
        <fullName evidence="5">DUF2799 domain-containing protein</fullName>
    </recommendedName>
</protein>
<evidence type="ECO:0000256" key="1">
    <source>
        <dbReference type="SAM" id="MobiDB-lite"/>
    </source>
</evidence>
<feature type="signal peptide" evidence="2">
    <location>
        <begin position="1"/>
        <end position="21"/>
    </location>
</feature>
<feature type="region of interest" description="Disordered" evidence="1">
    <location>
        <begin position="175"/>
        <end position="195"/>
    </location>
</feature>
<sequence length="268" mass="30483">MKKVLTALLTTLMAGCAYSPAPPTANSDASIVDTAKHFYESSEAGWISISRMQADIHEDEYARFFRQGYCLRDNFEPSDFTKIAQKKCQQDGGTMIGSWCASRDTGHPIFFARAGSPDATGTESGCSGYFRQAGILAMEPRFEGDPQWLALAETWDYKTPSEAAEAERLAAKKEERLRQEAQETYERAREEEKRRNQREAEIMLNNVGTPICQINSDTHVRYRGQVDDMRDGMIRVHILQASDFRTNSRIRGFEPLYLWADPHTWELC</sequence>
<keyword evidence="2" id="KW-0732">Signal</keyword>
<evidence type="ECO:0000313" key="3">
    <source>
        <dbReference type="EMBL" id="MFC4538109.1"/>
    </source>
</evidence>
<name>A0ABV9CYB8_9GAMM</name>
<comment type="caution">
    <text evidence="3">The sequence shown here is derived from an EMBL/GenBank/DDBJ whole genome shotgun (WGS) entry which is preliminary data.</text>
</comment>
<organism evidence="3 4">
    <name type="scientific">Chromohalobacter sarecensis</name>
    <dbReference type="NCBI Taxonomy" id="245294"/>
    <lineage>
        <taxon>Bacteria</taxon>
        <taxon>Pseudomonadati</taxon>
        <taxon>Pseudomonadota</taxon>
        <taxon>Gammaproteobacteria</taxon>
        <taxon>Oceanospirillales</taxon>
        <taxon>Halomonadaceae</taxon>
        <taxon>Chromohalobacter</taxon>
    </lineage>
</organism>
<keyword evidence="4" id="KW-1185">Reference proteome</keyword>
<dbReference type="Proteomes" id="UP001596030">
    <property type="component" value="Unassembled WGS sequence"/>
</dbReference>
<feature type="chain" id="PRO_5046713395" description="DUF2799 domain-containing protein" evidence="2">
    <location>
        <begin position="22"/>
        <end position="268"/>
    </location>
</feature>
<evidence type="ECO:0000256" key="2">
    <source>
        <dbReference type="SAM" id="SignalP"/>
    </source>
</evidence>